<name>A0A7V5NWH9_9PROT</name>
<keyword evidence="1" id="KW-0802">TPR repeat</keyword>
<dbReference type="EMBL" id="DROP01000079">
    <property type="protein sequence ID" value="HHI88534.1"/>
    <property type="molecule type" value="Genomic_DNA"/>
</dbReference>
<dbReference type="Pfam" id="PF13174">
    <property type="entry name" value="TPR_6"/>
    <property type="match status" value="1"/>
</dbReference>
<dbReference type="PROSITE" id="PS50005">
    <property type="entry name" value="TPR"/>
    <property type="match status" value="1"/>
</dbReference>
<accession>A0A7V5NWH9</accession>
<dbReference type="SUPFAM" id="SSF48452">
    <property type="entry name" value="TPR-like"/>
    <property type="match status" value="1"/>
</dbReference>
<evidence type="ECO:0000256" key="1">
    <source>
        <dbReference type="PROSITE-ProRule" id="PRU00339"/>
    </source>
</evidence>
<protein>
    <submittedName>
        <fullName evidence="2">Tol-pal system protein YbgF</fullName>
    </submittedName>
</protein>
<sequence>TKLAELGKEKMSEGDFAGAQADFEQYLQLNPDAKDKADVYFWLGEAYYARSGFSKAAENYIASMRAAPKGKYAPEAMVKLAATARALGKKDMACKTLNSFPGQFPNASDSVRAKVRLEKQRSGC</sequence>
<feature type="non-terminal residue" evidence="2">
    <location>
        <position position="1"/>
    </location>
</feature>
<dbReference type="InterPro" id="IPR014162">
    <property type="entry name" value="CpoB_C"/>
</dbReference>
<reference evidence="2" key="1">
    <citation type="journal article" date="2020" name="mSystems">
        <title>Genome- and Community-Level Interaction Insights into Carbon Utilization and Element Cycling Functions of Hydrothermarchaeota in Hydrothermal Sediment.</title>
        <authorList>
            <person name="Zhou Z."/>
            <person name="Liu Y."/>
            <person name="Xu W."/>
            <person name="Pan J."/>
            <person name="Luo Z.H."/>
            <person name="Li M."/>
        </authorList>
    </citation>
    <scope>NUCLEOTIDE SEQUENCE [LARGE SCALE GENOMIC DNA]</scope>
    <source>
        <strain evidence="2">HyVt-538</strain>
    </source>
</reference>
<dbReference type="Proteomes" id="UP000885806">
    <property type="component" value="Unassembled WGS sequence"/>
</dbReference>
<dbReference type="AlphaFoldDB" id="A0A7V5NWH9"/>
<dbReference type="InterPro" id="IPR019734">
    <property type="entry name" value="TPR_rpt"/>
</dbReference>
<organism evidence="2">
    <name type="scientific">Hellea balneolensis</name>
    <dbReference type="NCBI Taxonomy" id="287478"/>
    <lineage>
        <taxon>Bacteria</taxon>
        <taxon>Pseudomonadati</taxon>
        <taxon>Pseudomonadota</taxon>
        <taxon>Alphaproteobacteria</taxon>
        <taxon>Maricaulales</taxon>
        <taxon>Robiginitomaculaceae</taxon>
        <taxon>Hellea</taxon>
    </lineage>
</organism>
<feature type="repeat" description="TPR" evidence="1">
    <location>
        <begin position="37"/>
        <end position="70"/>
    </location>
</feature>
<dbReference type="InterPro" id="IPR011990">
    <property type="entry name" value="TPR-like_helical_dom_sf"/>
</dbReference>
<gene>
    <name evidence="2" type="primary">ybgF</name>
    <name evidence="2" type="ORF">ENK01_01155</name>
</gene>
<dbReference type="Pfam" id="PF13181">
    <property type="entry name" value="TPR_8"/>
    <property type="match status" value="1"/>
</dbReference>
<dbReference type="Gene3D" id="1.25.40.10">
    <property type="entry name" value="Tetratricopeptide repeat domain"/>
    <property type="match status" value="1"/>
</dbReference>
<dbReference type="NCBIfam" id="TIGR02795">
    <property type="entry name" value="tol_pal_ybgF"/>
    <property type="match status" value="1"/>
</dbReference>
<evidence type="ECO:0000313" key="2">
    <source>
        <dbReference type="EMBL" id="HHI88534.1"/>
    </source>
</evidence>
<proteinExistence type="predicted"/>
<comment type="caution">
    <text evidence="2">The sequence shown here is derived from an EMBL/GenBank/DDBJ whole genome shotgun (WGS) entry which is preliminary data.</text>
</comment>